<dbReference type="NCBIfam" id="TIGR01552">
    <property type="entry name" value="phd_fam"/>
    <property type="match status" value="1"/>
</dbReference>
<reference evidence="3 4" key="1">
    <citation type="journal article" date="2018" name="Arch. Microbiol.">
        <title>New insights into the metabolic potential of the phototrophic purple bacterium Rhodopila globiformis DSM 161(T) from its draft genome sequence and evidence for a vanadium-dependent nitrogenase.</title>
        <authorList>
            <person name="Imhoff J.F."/>
            <person name="Rahn T."/>
            <person name="Kunzel S."/>
            <person name="Neulinger S.C."/>
        </authorList>
    </citation>
    <scope>NUCLEOTIDE SEQUENCE [LARGE SCALE GENOMIC DNA]</scope>
    <source>
        <strain evidence="3 4">DSM 161</strain>
    </source>
</reference>
<dbReference type="Pfam" id="PF02604">
    <property type="entry name" value="PhdYeFM_antitox"/>
    <property type="match status" value="1"/>
</dbReference>
<comment type="function">
    <text evidence="2">Antitoxin component of a type II toxin-antitoxin (TA) system.</text>
</comment>
<keyword evidence="4" id="KW-1185">Reference proteome</keyword>
<gene>
    <name evidence="3" type="ORF">CCS01_23215</name>
</gene>
<dbReference type="Gene3D" id="3.40.1620.10">
    <property type="entry name" value="YefM-like domain"/>
    <property type="match status" value="1"/>
</dbReference>
<evidence type="ECO:0000313" key="4">
    <source>
        <dbReference type="Proteomes" id="UP000239724"/>
    </source>
</evidence>
<dbReference type="OrthoDB" id="361531at2"/>
<dbReference type="EMBL" id="NHRY01000236">
    <property type="protein sequence ID" value="PPQ28890.1"/>
    <property type="molecule type" value="Genomic_DNA"/>
</dbReference>
<dbReference type="AlphaFoldDB" id="A0A2S6N2R1"/>
<dbReference type="InterPro" id="IPR036165">
    <property type="entry name" value="YefM-like_sf"/>
</dbReference>
<organism evidence="3 4">
    <name type="scientific">Rhodopila globiformis</name>
    <name type="common">Rhodopseudomonas globiformis</name>
    <dbReference type="NCBI Taxonomy" id="1071"/>
    <lineage>
        <taxon>Bacteria</taxon>
        <taxon>Pseudomonadati</taxon>
        <taxon>Pseudomonadota</taxon>
        <taxon>Alphaproteobacteria</taxon>
        <taxon>Acetobacterales</taxon>
        <taxon>Acetobacteraceae</taxon>
        <taxon>Rhodopila</taxon>
    </lineage>
</organism>
<evidence type="ECO:0000256" key="2">
    <source>
        <dbReference type="RuleBase" id="RU362080"/>
    </source>
</evidence>
<dbReference type="Proteomes" id="UP000239724">
    <property type="component" value="Unassembled WGS sequence"/>
</dbReference>
<comment type="caution">
    <text evidence="3">The sequence shown here is derived from an EMBL/GenBank/DDBJ whole genome shotgun (WGS) entry which is preliminary data.</text>
</comment>
<dbReference type="SUPFAM" id="SSF143120">
    <property type="entry name" value="YefM-like"/>
    <property type="match status" value="1"/>
</dbReference>
<comment type="similarity">
    <text evidence="1 2">Belongs to the phD/YefM antitoxin family.</text>
</comment>
<proteinExistence type="inferred from homology"/>
<evidence type="ECO:0000256" key="1">
    <source>
        <dbReference type="ARBA" id="ARBA00009981"/>
    </source>
</evidence>
<accession>A0A2S6N2R1</accession>
<sequence>MREMQLREAKAAFSSVVDNAASGHETVVTKHGSPVAVVLGYEQWRTLKGAKPSFASLLLSFPDVGEIERDQTPPRDLGL</sequence>
<evidence type="ECO:0000313" key="3">
    <source>
        <dbReference type="EMBL" id="PPQ28890.1"/>
    </source>
</evidence>
<name>A0A2S6N2R1_RHOGL</name>
<protein>
    <recommendedName>
        <fullName evidence="2">Antitoxin</fullName>
    </recommendedName>
</protein>
<dbReference type="InterPro" id="IPR006442">
    <property type="entry name" value="Antitoxin_Phd/YefM"/>
</dbReference>